<protein>
    <submittedName>
        <fullName evidence="1">Spermidine synthase</fullName>
    </submittedName>
</protein>
<dbReference type="SUPFAM" id="SSF53335">
    <property type="entry name" value="S-adenosyl-L-methionine-dependent methyltransferases"/>
    <property type="match status" value="1"/>
</dbReference>
<evidence type="ECO:0000313" key="1">
    <source>
        <dbReference type="EMBL" id="AGR53526.1"/>
    </source>
</evidence>
<reference evidence="1" key="1">
    <citation type="journal article" date="2013" name="Toxicon">
        <title>Transcriptome analysis of venom glands from a single fishing spider Dolomedes mizhoanus.</title>
        <authorList>
            <person name="Jiang L."/>
            <person name="Liu C."/>
            <person name="Duan Z."/>
            <person name="Deng M."/>
            <person name="Tang X."/>
            <person name="Liang S."/>
        </authorList>
    </citation>
    <scope>NUCLEOTIDE SEQUENCE</scope>
    <source>
        <strain evidence="1">DM-438</strain>
    </source>
</reference>
<dbReference type="InterPro" id="IPR029063">
    <property type="entry name" value="SAM-dependent_MTases_sf"/>
</dbReference>
<proteinExistence type="predicted"/>
<organism evidence="1">
    <name type="scientific">Dolomedes mizhoanus</name>
    <dbReference type="NCBI Taxonomy" id="1366394"/>
    <lineage>
        <taxon>Eukaryota</taxon>
        <taxon>Metazoa</taxon>
        <taxon>Ecdysozoa</taxon>
        <taxon>Arthropoda</taxon>
        <taxon>Chelicerata</taxon>
        <taxon>Arachnida</taxon>
        <taxon>Araneae</taxon>
        <taxon>Araneomorphae</taxon>
        <taxon>Entelegynae</taxon>
        <taxon>Lycosoidea</taxon>
        <taxon>Pisauridae</taxon>
        <taxon>Dolomedes</taxon>
    </lineage>
</organism>
<dbReference type="Gene3D" id="3.40.50.150">
    <property type="entry name" value="Vaccinia Virus protein VP39"/>
    <property type="match status" value="1"/>
</dbReference>
<sequence>MPPPPRPLFRGGQCGFLLCGMSAETNFREPLQKLTSQSLKDFGFRYYTPDVHRAAFVHPPHISKELGLKEEVDLY</sequence>
<dbReference type="AlphaFoldDB" id="S5N3X7"/>
<name>S5N3X7_9ARAC</name>
<accession>S5N3X7</accession>
<dbReference type="EMBL" id="KC480163">
    <property type="protein sequence ID" value="AGR53526.1"/>
    <property type="molecule type" value="Genomic_DNA"/>
</dbReference>